<organism evidence="1">
    <name type="scientific">freshwater metagenome</name>
    <dbReference type="NCBI Taxonomy" id="449393"/>
    <lineage>
        <taxon>unclassified sequences</taxon>
        <taxon>metagenomes</taxon>
        <taxon>ecological metagenomes</taxon>
    </lineage>
</organism>
<reference evidence="1" key="1">
    <citation type="submission" date="2020-05" db="EMBL/GenBank/DDBJ databases">
        <authorList>
            <person name="Chiriac C."/>
            <person name="Salcher M."/>
            <person name="Ghai R."/>
            <person name="Kavagutti S V."/>
        </authorList>
    </citation>
    <scope>NUCLEOTIDE SEQUENCE</scope>
</reference>
<dbReference type="AlphaFoldDB" id="A0A6J6MQY5"/>
<accession>A0A6J6MQY5</accession>
<dbReference type="EMBL" id="CAEZWR010000184">
    <property type="protein sequence ID" value="CAB4675025.1"/>
    <property type="molecule type" value="Genomic_DNA"/>
</dbReference>
<evidence type="ECO:0000313" key="1">
    <source>
        <dbReference type="EMBL" id="CAB4675025.1"/>
    </source>
</evidence>
<name>A0A6J6MQY5_9ZZZZ</name>
<sequence>MNQRGKTTPAMDANAIVITTGSAINPRKAFGKPSSEACHDAPTTLQEILALMSHENTAFGFAARVMASAESTSEATSAKIEEINISLNAPIWRARFAIGANSTPSFITSVDMG</sequence>
<proteinExistence type="predicted"/>
<protein>
    <submittedName>
        <fullName evidence="1">Unannotated protein</fullName>
    </submittedName>
</protein>
<gene>
    <name evidence="1" type="ORF">UFOPK2282_01302</name>
</gene>